<dbReference type="Proteomes" id="UP000693738">
    <property type="component" value="Unassembled WGS sequence"/>
</dbReference>
<dbReference type="InterPro" id="IPR010730">
    <property type="entry name" value="HET"/>
</dbReference>
<dbReference type="Pfam" id="PF06985">
    <property type="entry name" value="HET"/>
    <property type="match status" value="1"/>
</dbReference>
<evidence type="ECO:0000259" key="1">
    <source>
        <dbReference type="Pfam" id="PF06985"/>
    </source>
</evidence>
<comment type="caution">
    <text evidence="2">The sequence shown here is derived from an EMBL/GenBank/DDBJ whole genome shotgun (WGS) entry which is preliminary data.</text>
</comment>
<dbReference type="EMBL" id="CAJSTJ010000140">
    <property type="protein sequence ID" value="CAG7561064.1"/>
    <property type="molecule type" value="Genomic_DNA"/>
</dbReference>
<evidence type="ECO:0000313" key="3">
    <source>
        <dbReference type="Proteomes" id="UP000693738"/>
    </source>
</evidence>
<sequence>MPPKLCSPCQEAFTTSKPPKVIILDIPYFPFHEGPWKAFQEQSDASHDVTETVSACDFCAFVVAYASSDKALGEYSKGSFADFDQKSLRREHGEPMIALWERMNYTYEDLFSKGLGLRRQLVDGLNQFDMRFFDAEARLVKILLNTQDIPDSIQVVETRRDESQYPQIQYATLSYCWAKNAFTKLLKSNYDTMTTCGMSVHDLPLTFRDAITAASRLGLEYIWIDALCIIQQDVEDWALQSVTMSKVYTYSAITLAAAASSDAHGGLFRDREPTGINGTRVDFQWSAVPLVGEFLIVPTDPWLKAVAKSPLLKRGWVFRERLLSSGTVYFAHDMLYWECGELYASELYPEGGAWDQYRYKEINASDRLPPGVQAAGDYRFNKIYTDILMEGVVQGRAVADEMFLYVWASVVAQYSAGKLTNGTDRLIAIDGVAEQMTRLISRKYYLNGLWSQESLPHLLLWQISWPEEEPPSTKVAPSWS</sequence>
<dbReference type="PANTHER" id="PTHR33112">
    <property type="entry name" value="DOMAIN PROTEIN, PUTATIVE-RELATED"/>
    <property type="match status" value="1"/>
</dbReference>
<gene>
    <name evidence="2" type="ORF">FEQUK3_LOCUS6762</name>
</gene>
<proteinExistence type="predicted"/>
<protein>
    <recommendedName>
        <fullName evidence="1">Heterokaryon incompatibility domain-containing protein</fullName>
    </recommendedName>
</protein>
<accession>A0A8J2IX20</accession>
<evidence type="ECO:0000313" key="2">
    <source>
        <dbReference type="EMBL" id="CAG7561064.1"/>
    </source>
</evidence>
<organism evidence="2 3">
    <name type="scientific">Fusarium equiseti</name>
    <name type="common">Fusarium scirpi</name>
    <dbReference type="NCBI Taxonomy" id="61235"/>
    <lineage>
        <taxon>Eukaryota</taxon>
        <taxon>Fungi</taxon>
        <taxon>Dikarya</taxon>
        <taxon>Ascomycota</taxon>
        <taxon>Pezizomycotina</taxon>
        <taxon>Sordariomycetes</taxon>
        <taxon>Hypocreomycetidae</taxon>
        <taxon>Hypocreales</taxon>
        <taxon>Nectriaceae</taxon>
        <taxon>Fusarium</taxon>
        <taxon>Fusarium incarnatum-equiseti species complex</taxon>
    </lineage>
</organism>
<reference evidence="2" key="1">
    <citation type="submission" date="2021-05" db="EMBL/GenBank/DDBJ databases">
        <authorList>
            <person name="Khan N."/>
        </authorList>
    </citation>
    <scope>NUCLEOTIDE SEQUENCE</scope>
</reference>
<feature type="domain" description="Heterokaryon incompatibility" evidence="1">
    <location>
        <begin position="170"/>
        <end position="320"/>
    </location>
</feature>
<dbReference type="AlphaFoldDB" id="A0A8J2IX20"/>
<dbReference type="PANTHER" id="PTHR33112:SF10">
    <property type="entry name" value="TOL"/>
    <property type="match status" value="1"/>
</dbReference>
<name>A0A8J2IX20_FUSEQ</name>